<dbReference type="EMBL" id="CAACVG010006265">
    <property type="protein sequence ID" value="VEN40052.1"/>
    <property type="molecule type" value="Genomic_DNA"/>
</dbReference>
<evidence type="ECO:0000313" key="1">
    <source>
        <dbReference type="EMBL" id="VEN40052.1"/>
    </source>
</evidence>
<dbReference type="AlphaFoldDB" id="A0A653BWN6"/>
<organism evidence="1 2">
    <name type="scientific">Callosobruchus maculatus</name>
    <name type="common">Southern cowpea weevil</name>
    <name type="synonym">Pulse bruchid</name>
    <dbReference type="NCBI Taxonomy" id="64391"/>
    <lineage>
        <taxon>Eukaryota</taxon>
        <taxon>Metazoa</taxon>
        <taxon>Ecdysozoa</taxon>
        <taxon>Arthropoda</taxon>
        <taxon>Hexapoda</taxon>
        <taxon>Insecta</taxon>
        <taxon>Pterygota</taxon>
        <taxon>Neoptera</taxon>
        <taxon>Endopterygota</taxon>
        <taxon>Coleoptera</taxon>
        <taxon>Polyphaga</taxon>
        <taxon>Cucujiformia</taxon>
        <taxon>Chrysomeloidea</taxon>
        <taxon>Chrysomelidae</taxon>
        <taxon>Bruchinae</taxon>
        <taxon>Bruchini</taxon>
        <taxon>Callosobruchus</taxon>
    </lineage>
</organism>
<accession>A0A653BWN6</accession>
<protein>
    <submittedName>
        <fullName evidence="1">Uncharacterized protein</fullName>
    </submittedName>
</protein>
<sequence length="37" mass="4556">MSKNLVECLDTQRLVFEKNHMIQAIQQLHLYHYRQVQ</sequence>
<evidence type="ECO:0000313" key="2">
    <source>
        <dbReference type="Proteomes" id="UP000410492"/>
    </source>
</evidence>
<gene>
    <name evidence="1" type="ORF">CALMAC_LOCUS4351</name>
</gene>
<keyword evidence="2" id="KW-1185">Reference proteome</keyword>
<reference evidence="1 2" key="1">
    <citation type="submission" date="2019-01" db="EMBL/GenBank/DDBJ databases">
        <authorList>
            <person name="Sayadi A."/>
        </authorList>
    </citation>
    <scope>NUCLEOTIDE SEQUENCE [LARGE SCALE GENOMIC DNA]</scope>
</reference>
<proteinExistence type="predicted"/>
<dbReference type="Proteomes" id="UP000410492">
    <property type="component" value="Unassembled WGS sequence"/>
</dbReference>
<name>A0A653BWN6_CALMS</name>